<organism evidence="2 3">
    <name type="scientific">Shewanella electrodiphila</name>
    <dbReference type="NCBI Taxonomy" id="934143"/>
    <lineage>
        <taxon>Bacteria</taxon>
        <taxon>Pseudomonadati</taxon>
        <taxon>Pseudomonadota</taxon>
        <taxon>Gammaproteobacteria</taxon>
        <taxon>Alteromonadales</taxon>
        <taxon>Shewanellaceae</taxon>
        <taxon>Shewanella</taxon>
    </lineage>
</organism>
<dbReference type="InterPro" id="IPR016181">
    <property type="entry name" value="Acyl_CoA_acyltransferase"/>
</dbReference>
<comment type="caution">
    <text evidence="2">The sequence shown here is derived from an EMBL/GenBank/DDBJ whole genome shotgun (WGS) entry which is preliminary data.</text>
</comment>
<sequence length="192" mass="21430">MIRNLTPEYFQQVIELGNLVHGEGYLNLDSLEKIYQMGIKNNINAHFIAISDETSQIDSQSTIVGFRLTYSAGKWPIDQWCTPDKWPVSVEDMCYFKCNTVAEGQRGKGIGSRLLQASIAAVKQQGAKAGVSHLWQQSPNNSAVGYFTHAGGELIKLHPSRWNQRHDNSDYLCVICGDDCHCTACEMVIEFG</sequence>
<protein>
    <submittedName>
        <fullName evidence="2">GNAT family N-acetyltransferase</fullName>
    </submittedName>
</protein>
<proteinExistence type="predicted"/>
<evidence type="ECO:0000259" key="1">
    <source>
        <dbReference type="Pfam" id="PF00583"/>
    </source>
</evidence>
<dbReference type="CDD" id="cd04301">
    <property type="entry name" value="NAT_SF"/>
    <property type="match status" value="1"/>
</dbReference>
<gene>
    <name evidence="2" type="ORF">L2737_20910</name>
</gene>
<dbReference type="Proteomes" id="UP001202134">
    <property type="component" value="Unassembled WGS sequence"/>
</dbReference>
<dbReference type="Gene3D" id="3.40.630.30">
    <property type="match status" value="1"/>
</dbReference>
<dbReference type="Pfam" id="PF00583">
    <property type="entry name" value="Acetyltransf_1"/>
    <property type="match status" value="1"/>
</dbReference>
<accession>A0ABT0KWI9</accession>
<reference evidence="2 3" key="1">
    <citation type="submission" date="2022-01" db="EMBL/GenBank/DDBJ databases">
        <title>Whole genome-based taxonomy of the Shewanellaceae.</title>
        <authorList>
            <person name="Martin-Rodriguez A.J."/>
        </authorList>
    </citation>
    <scope>NUCLEOTIDE SEQUENCE [LARGE SCALE GENOMIC DNA]</scope>
    <source>
        <strain evidence="2 3">DSM 24955</strain>
    </source>
</reference>
<dbReference type="InterPro" id="IPR000182">
    <property type="entry name" value="GNAT_dom"/>
</dbReference>
<feature type="domain" description="N-acetyltransferase" evidence="1">
    <location>
        <begin position="100"/>
        <end position="150"/>
    </location>
</feature>
<evidence type="ECO:0000313" key="2">
    <source>
        <dbReference type="EMBL" id="MCL1047765.1"/>
    </source>
</evidence>
<dbReference type="SUPFAM" id="SSF55729">
    <property type="entry name" value="Acyl-CoA N-acyltransferases (Nat)"/>
    <property type="match status" value="1"/>
</dbReference>
<dbReference type="EMBL" id="JAKIKU010000018">
    <property type="protein sequence ID" value="MCL1047765.1"/>
    <property type="molecule type" value="Genomic_DNA"/>
</dbReference>
<keyword evidence="3" id="KW-1185">Reference proteome</keyword>
<evidence type="ECO:0000313" key="3">
    <source>
        <dbReference type="Proteomes" id="UP001202134"/>
    </source>
</evidence>
<dbReference type="RefSeq" id="WP_248956996.1">
    <property type="nucleotide sequence ID" value="NZ_JAKIKU010000018.1"/>
</dbReference>
<name>A0ABT0KWI9_9GAMM</name>